<dbReference type="RefSeq" id="WP_274270425.1">
    <property type="nucleotide sequence ID" value="NZ_JAOSLC020000003.1"/>
</dbReference>
<dbReference type="Proteomes" id="UP001151478">
    <property type="component" value="Unassembled WGS sequence"/>
</dbReference>
<accession>A0ABT5SA85</accession>
<evidence type="ECO:0000313" key="1">
    <source>
        <dbReference type="EMBL" id="MDD7915027.1"/>
    </source>
</evidence>
<protein>
    <submittedName>
        <fullName evidence="1">Uncharacterized protein</fullName>
    </submittedName>
</protein>
<dbReference type="EMBL" id="JAOSLC020000003">
    <property type="protein sequence ID" value="MDD7915027.1"/>
    <property type="molecule type" value="Genomic_DNA"/>
</dbReference>
<name>A0ABT5SA85_9FLAO</name>
<reference evidence="1" key="1">
    <citation type="submission" date="2023-02" db="EMBL/GenBank/DDBJ databases">
        <title>Polaribacter ponticola sp. nov., isolated from seawater.</title>
        <authorList>
            <person name="Baek J.H."/>
            <person name="Kim J.M."/>
            <person name="Choi D.G."/>
            <person name="Jeon C.O."/>
        </authorList>
    </citation>
    <scope>NUCLEOTIDE SEQUENCE</scope>
    <source>
        <strain evidence="1">MSW5</strain>
    </source>
</reference>
<proteinExistence type="predicted"/>
<gene>
    <name evidence="1" type="ORF">N5A56_011655</name>
</gene>
<sequence length="92" mass="10905">MLSFCITQLSSQNNSIDTFEAKVGEYFNLDYETFYTHVNKTTFFKNEEIWFKTYVYNTKTQLPYMSATNIYTSLYNEDGKLITKKYTLLAKV</sequence>
<keyword evidence="2" id="KW-1185">Reference proteome</keyword>
<comment type="caution">
    <text evidence="1">The sequence shown here is derived from an EMBL/GenBank/DDBJ whole genome shotgun (WGS) entry which is preliminary data.</text>
</comment>
<organism evidence="1 2">
    <name type="scientific">Polaribacter ponticola</name>
    <dbReference type="NCBI Taxonomy" id="2978475"/>
    <lineage>
        <taxon>Bacteria</taxon>
        <taxon>Pseudomonadati</taxon>
        <taxon>Bacteroidota</taxon>
        <taxon>Flavobacteriia</taxon>
        <taxon>Flavobacteriales</taxon>
        <taxon>Flavobacteriaceae</taxon>
    </lineage>
</organism>
<evidence type="ECO:0000313" key="2">
    <source>
        <dbReference type="Proteomes" id="UP001151478"/>
    </source>
</evidence>